<sequence>MNFWSRHIGDLIRDTVSLTMLEDGAYNRLLDQYYQTERPLPLDKKLVYRLARATSTAERRAVDFVLETFFRAHDDGYHQKRCDIEIAAYQQKQRKAQASANARWNKSEGDANAHANASQTHDASDMRTHSEGNANHKPVANNQIEPSVPDGTDADASPAGMSAKEGIFHVALPWLTTRGVADKSARSLLGGAIKQLGDEGAWALAQDCIREGPLEPAAWIAGAINARMPARNGRKGRHNGFDQIDYREGIADDGSF</sequence>
<name>A0A107F860_9BURK</name>
<dbReference type="Proteomes" id="UP000062998">
    <property type="component" value="Unassembled WGS sequence"/>
</dbReference>
<evidence type="ECO:0008006" key="4">
    <source>
        <dbReference type="Google" id="ProtNLM"/>
    </source>
</evidence>
<dbReference type="AlphaFoldDB" id="A0A107F860"/>
<accession>A0A107F860</accession>
<proteinExistence type="predicted"/>
<comment type="caution">
    <text evidence="2">The sequence shown here is derived from an EMBL/GenBank/DDBJ whole genome shotgun (WGS) entry which is preliminary data.</text>
</comment>
<evidence type="ECO:0000313" key="2">
    <source>
        <dbReference type="EMBL" id="KWD94538.1"/>
    </source>
</evidence>
<dbReference type="InterPro" id="IPR010781">
    <property type="entry name" value="DUF1376"/>
</dbReference>
<evidence type="ECO:0000256" key="1">
    <source>
        <dbReference type="SAM" id="MobiDB-lite"/>
    </source>
</evidence>
<feature type="region of interest" description="Disordered" evidence="1">
    <location>
        <begin position="97"/>
        <end position="160"/>
    </location>
</feature>
<dbReference type="RefSeq" id="WP_060327044.1">
    <property type="nucleotide sequence ID" value="NZ_LPIU01000020.1"/>
</dbReference>
<evidence type="ECO:0000313" key="3">
    <source>
        <dbReference type="Proteomes" id="UP000062998"/>
    </source>
</evidence>
<organism evidence="2 3">
    <name type="scientific">Burkholderia ubonensis</name>
    <dbReference type="NCBI Taxonomy" id="101571"/>
    <lineage>
        <taxon>Bacteria</taxon>
        <taxon>Pseudomonadati</taxon>
        <taxon>Pseudomonadota</taxon>
        <taxon>Betaproteobacteria</taxon>
        <taxon>Burkholderiales</taxon>
        <taxon>Burkholderiaceae</taxon>
        <taxon>Burkholderia</taxon>
        <taxon>Burkholderia cepacia complex</taxon>
    </lineage>
</organism>
<dbReference type="EMBL" id="LPIX01000097">
    <property type="protein sequence ID" value="KWD94538.1"/>
    <property type="molecule type" value="Genomic_DNA"/>
</dbReference>
<dbReference type="OrthoDB" id="5526813at2"/>
<protein>
    <recommendedName>
        <fullName evidence="4">DUF1376 domain-containing protein</fullName>
    </recommendedName>
</protein>
<reference evidence="2 3" key="1">
    <citation type="submission" date="2015-11" db="EMBL/GenBank/DDBJ databases">
        <title>Expanding the genomic diversity of Burkholderia species for the development of highly accurate diagnostics.</title>
        <authorList>
            <person name="Sahl J."/>
            <person name="Keim P."/>
            <person name="Wagner D."/>
        </authorList>
    </citation>
    <scope>NUCLEOTIDE SEQUENCE [LARGE SCALE GENOMIC DNA]</scope>
    <source>
        <strain evidence="2 3">MSMB2167WGS</strain>
    </source>
</reference>
<dbReference type="Pfam" id="PF07120">
    <property type="entry name" value="DUF1376"/>
    <property type="match status" value="1"/>
</dbReference>
<gene>
    <name evidence="2" type="ORF">WL73_25635</name>
</gene>